<evidence type="ECO:0000256" key="2">
    <source>
        <dbReference type="SAM" id="MobiDB-lite"/>
    </source>
</evidence>
<organism evidence="3 4">
    <name type="scientific">Saitozyma podzolica</name>
    <dbReference type="NCBI Taxonomy" id="1890683"/>
    <lineage>
        <taxon>Eukaryota</taxon>
        <taxon>Fungi</taxon>
        <taxon>Dikarya</taxon>
        <taxon>Basidiomycota</taxon>
        <taxon>Agaricomycotina</taxon>
        <taxon>Tremellomycetes</taxon>
        <taxon>Tremellales</taxon>
        <taxon>Trimorphomycetaceae</taxon>
        <taxon>Saitozyma</taxon>
    </lineage>
</organism>
<reference evidence="3 4" key="1">
    <citation type="submission" date="2018-11" db="EMBL/GenBank/DDBJ databases">
        <title>Genome sequence of Saitozyma podzolica DSM 27192.</title>
        <authorList>
            <person name="Aliyu H."/>
            <person name="Gorte O."/>
            <person name="Ochsenreither K."/>
        </authorList>
    </citation>
    <scope>NUCLEOTIDE SEQUENCE [LARGE SCALE GENOMIC DNA]</scope>
    <source>
        <strain evidence="3 4">DSM 27192</strain>
    </source>
</reference>
<dbReference type="PANTHER" id="PTHR15154:SF2">
    <property type="entry name" value="HAMARTIN"/>
    <property type="match status" value="1"/>
</dbReference>
<feature type="region of interest" description="Disordered" evidence="2">
    <location>
        <begin position="628"/>
        <end position="647"/>
    </location>
</feature>
<protein>
    <submittedName>
        <fullName evidence="3">Uncharacterized protein</fullName>
    </submittedName>
</protein>
<dbReference type="STRING" id="1890683.A0A427YLL8"/>
<evidence type="ECO:0000313" key="3">
    <source>
        <dbReference type="EMBL" id="RSH92002.1"/>
    </source>
</evidence>
<feature type="coiled-coil region" evidence="1">
    <location>
        <begin position="493"/>
        <end position="627"/>
    </location>
</feature>
<name>A0A427YLL8_9TREE</name>
<evidence type="ECO:0000313" key="4">
    <source>
        <dbReference type="Proteomes" id="UP000279259"/>
    </source>
</evidence>
<evidence type="ECO:0000256" key="1">
    <source>
        <dbReference type="SAM" id="Coils"/>
    </source>
</evidence>
<keyword evidence="1" id="KW-0175">Coiled coil</keyword>
<dbReference type="GO" id="GO:0032007">
    <property type="term" value="P:negative regulation of TOR signaling"/>
    <property type="evidence" value="ECO:0007669"/>
    <property type="project" value="TreeGrafter"/>
</dbReference>
<gene>
    <name evidence="3" type="ORF">EHS25_009373</name>
</gene>
<keyword evidence="4" id="KW-1185">Reference proteome</keyword>
<comment type="caution">
    <text evidence="3">The sequence shown here is derived from an EMBL/GenBank/DDBJ whole genome shotgun (WGS) entry which is preliminary data.</text>
</comment>
<dbReference type="PANTHER" id="PTHR15154">
    <property type="entry name" value="HAMARTIN"/>
    <property type="match status" value="1"/>
</dbReference>
<dbReference type="OrthoDB" id="28737at2759"/>
<dbReference type="InterPro" id="IPR007483">
    <property type="entry name" value="Hamartin"/>
</dbReference>
<dbReference type="AlphaFoldDB" id="A0A427YLL8"/>
<accession>A0A427YLL8</accession>
<feature type="coiled-coil region" evidence="1">
    <location>
        <begin position="651"/>
        <end position="678"/>
    </location>
</feature>
<dbReference type="EMBL" id="RSCD01000007">
    <property type="protein sequence ID" value="RSH92002.1"/>
    <property type="molecule type" value="Genomic_DNA"/>
</dbReference>
<sequence length="718" mass="80941">MPREELIAPFRRLSDTLAQIPSPGPEDTVQQEKLIHILGTVLAALESDRDSAEGSTSSPASDEKAPGESGGWLLEEQEHGLWEEWSDHREGSAVKAAIVKWGPDDLDQFFLSLCDREFAPHPKSRINVLTVTISVLLSTPYIPGTPASETLMYRFASHPFLGTVIRSLLLDTSNALFPLALRTVLICLPYAPLTLTPHVPLLMVALGRAACWRDRPFVDSDSPARDAVTTTPLPHSDLGWRVATAASEPPSIPPLGFEPKRIVRLWFVAMYYAWPSNVLAFIRDPGPYLRAKSIKPVYAVSWDDVWPPKLLANRAGPLLRDFALHPSLIQFTSAAELAYEKRWDKNDPSEFVATAHMIAHSELLSGGMFGFLEGEPYIPPTTNLDDLELPVSETMTPGPAKVPAGEGEIEMLRRENEILRLEAKFGDRVRKQLLFHIGRLHSNSLRFNSDEAEIHSFVNRLKEQSKTIASLSADLASQRATASKALDKHQGWQKQLRDKLTEFRNERASWQIEAAKLRSALAELQMLAERQKDELAVVKNERFKLQNQLTESEPKIRHIEDYEVRMQQLTEAQRLWDDDIKKLQNARAEMETWRSRCYQLDQLLRVCENKQNELAEQIIRLERQAAQRASADRPATPVRPVRSTMAEPQGLPAALKIADEARKRAEAAEREVLDMDVDDEQLRVEIQKLKMPDGKEEDVAGDRSFIWGRPASPSMFPV</sequence>
<dbReference type="Proteomes" id="UP000279259">
    <property type="component" value="Unassembled WGS sequence"/>
</dbReference>
<feature type="region of interest" description="Disordered" evidence="2">
    <location>
        <begin position="48"/>
        <end position="70"/>
    </location>
</feature>
<dbReference type="GO" id="GO:0033596">
    <property type="term" value="C:TSC1-TSC2 complex"/>
    <property type="evidence" value="ECO:0007669"/>
    <property type="project" value="TreeGrafter"/>
</dbReference>
<dbReference type="GO" id="GO:0051726">
    <property type="term" value="P:regulation of cell cycle"/>
    <property type="evidence" value="ECO:0007669"/>
    <property type="project" value="TreeGrafter"/>
</dbReference>
<proteinExistence type="predicted"/>